<evidence type="ECO:0000313" key="5">
    <source>
        <dbReference type="Proteomes" id="UP001152320"/>
    </source>
</evidence>
<comment type="caution">
    <text evidence="4">The sequence shown here is derived from an EMBL/GenBank/DDBJ whole genome shotgun (WGS) entry which is preliminary data.</text>
</comment>
<dbReference type="InterPro" id="IPR007084">
    <property type="entry name" value="BRICHOS_dom"/>
</dbReference>
<keyword evidence="2" id="KW-0472">Membrane</keyword>
<dbReference type="PROSITE" id="PS50869">
    <property type="entry name" value="BRICHOS"/>
    <property type="match status" value="1"/>
</dbReference>
<dbReference type="OrthoDB" id="10438329at2759"/>
<evidence type="ECO:0000259" key="3">
    <source>
        <dbReference type="PROSITE" id="PS50869"/>
    </source>
</evidence>
<feature type="transmembrane region" description="Helical" evidence="2">
    <location>
        <begin position="52"/>
        <end position="75"/>
    </location>
</feature>
<dbReference type="AlphaFoldDB" id="A0A9Q0YGG5"/>
<name>A0A9Q0YGG5_HOLLE</name>
<evidence type="ECO:0000256" key="1">
    <source>
        <dbReference type="ARBA" id="ARBA00023157"/>
    </source>
</evidence>
<organism evidence="4 5">
    <name type="scientific">Holothuria leucospilota</name>
    <name type="common">Black long sea cucumber</name>
    <name type="synonym">Mertensiothuria leucospilota</name>
    <dbReference type="NCBI Taxonomy" id="206669"/>
    <lineage>
        <taxon>Eukaryota</taxon>
        <taxon>Metazoa</taxon>
        <taxon>Echinodermata</taxon>
        <taxon>Eleutherozoa</taxon>
        <taxon>Echinozoa</taxon>
        <taxon>Holothuroidea</taxon>
        <taxon>Aspidochirotacea</taxon>
        <taxon>Aspidochirotida</taxon>
        <taxon>Holothuriidae</taxon>
        <taxon>Holothuria</taxon>
    </lineage>
</organism>
<gene>
    <name evidence="4" type="ORF">HOLleu_39386</name>
</gene>
<keyword evidence="1" id="KW-1015">Disulfide bond</keyword>
<protein>
    <recommendedName>
        <fullName evidence="3">BRICHOS domain-containing protein</fullName>
    </recommendedName>
</protein>
<accession>A0A9Q0YGG5</accession>
<evidence type="ECO:0000256" key="2">
    <source>
        <dbReference type="SAM" id="Phobius"/>
    </source>
</evidence>
<keyword evidence="2" id="KW-0812">Transmembrane</keyword>
<dbReference type="EMBL" id="JAIZAY010000021">
    <property type="protein sequence ID" value="KAJ8022015.1"/>
    <property type="molecule type" value="Genomic_DNA"/>
</dbReference>
<keyword evidence="5" id="KW-1185">Reference proteome</keyword>
<reference evidence="4" key="1">
    <citation type="submission" date="2021-10" db="EMBL/GenBank/DDBJ databases">
        <title>Tropical sea cucumber genome reveals ecological adaptation and Cuvierian tubules defense mechanism.</title>
        <authorList>
            <person name="Chen T."/>
        </authorList>
    </citation>
    <scope>NUCLEOTIDE SEQUENCE</scope>
    <source>
        <strain evidence="4">Nanhai2018</strain>
        <tissue evidence="4">Muscle</tissue>
    </source>
</reference>
<dbReference type="Proteomes" id="UP001152320">
    <property type="component" value="Chromosome 21"/>
</dbReference>
<proteinExistence type="predicted"/>
<sequence length="276" mass="30206">MLQYFWRLIEGKRMKPTTGSEMKKQGESETAVPIQTMVPVIPMQTSQKYGRLFIVIILFSLLVLAAAVVVVWTALKQRGSYYQAVDDLEESYLGQNTGKKQNFDIRIDIGGEKCVESVHTDEGENIVTFRYTGENGRAGDTAVYDFNQGVAAVRNSNETVCFFTNAYYLPVFDLGKLQLSARNKEVLEVGETVQLQIKGIIPHGFLETIGGPIFTDLCRSVPSYWLAEITAEETDRMKRGAGNLSISISVPAGGSAAIIVLGGPGSDSGTFEIILG</sequence>
<evidence type="ECO:0000313" key="4">
    <source>
        <dbReference type="EMBL" id="KAJ8022015.1"/>
    </source>
</evidence>
<feature type="domain" description="BRICHOS" evidence="3">
    <location>
        <begin position="134"/>
        <end position="226"/>
    </location>
</feature>
<keyword evidence="2" id="KW-1133">Transmembrane helix</keyword>